<organism evidence="4 5">
    <name type="scientific">Hipposideros armiger</name>
    <name type="common">Great Himalayan leaf-nosed bat</name>
    <dbReference type="NCBI Taxonomy" id="186990"/>
    <lineage>
        <taxon>Eukaryota</taxon>
        <taxon>Metazoa</taxon>
        <taxon>Chordata</taxon>
        <taxon>Craniata</taxon>
        <taxon>Vertebrata</taxon>
        <taxon>Euteleostomi</taxon>
        <taxon>Mammalia</taxon>
        <taxon>Eutheria</taxon>
        <taxon>Laurasiatheria</taxon>
        <taxon>Chiroptera</taxon>
        <taxon>Yinpterochiroptera</taxon>
        <taxon>Rhinolophoidea</taxon>
        <taxon>Hipposideridae</taxon>
        <taxon>Hipposideros</taxon>
    </lineage>
</organism>
<dbReference type="PANTHER" id="PTHR11461:SF50">
    <property type="entry name" value="NEUROSERPIN"/>
    <property type="match status" value="1"/>
</dbReference>
<evidence type="ECO:0000313" key="5">
    <source>
        <dbReference type="RefSeq" id="XP_019499458.1"/>
    </source>
</evidence>
<protein>
    <submittedName>
        <fullName evidence="5">Neuroserpin</fullName>
    </submittedName>
</protein>
<dbReference type="GeneID" id="109383453"/>
<dbReference type="PANTHER" id="PTHR11461">
    <property type="entry name" value="SERINE PROTEASE INHIBITOR, SERPIN"/>
    <property type="match status" value="1"/>
</dbReference>
<dbReference type="InterPro" id="IPR036186">
    <property type="entry name" value="Serpin_sf"/>
</dbReference>
<dbReference type="GO" id="GO:0004867">
    <property type="term" value="F:serine-type endopeptidase inhibitor activity"/>
    <property type="evidence" value="ECO:0007669"/>
    <property type="project" value="InterPro"/>
</dbReference>
<dbReference type="InterPro" id="IPR023795">
    <property type="entry name" value="Serpin_CS"/>
</dbReference>
<reference evidence="5" key="1">
    <citation type="submission" date="2025-08" db="UniProtKB">
        <authorList>
            <consortium name="RefSeq"/>
        </authorList>
    </citation>
    <scope>IDENTIFICATION</scope>
    <source>
        <tissue evidence="5">Muscle</tissue>
    </source>
</reference>
<sequence>MAFLGLFSLLVLQSLALGTTFPDETIAELSVNMYNHLRATGEDENILFSPLSVTLAMGVMELGAQGSTLKEIRHSMGYDRLKNGLLKDLVSPRDFDAVTHLALINAVYFKGNWKSQFRPENTRTFSFTKDDESEVQIPMMYQQGEFYYGEFSDGSNEAGGIYQVLEIPYEGDGISMMLVLSRQEVPLATLEPLVKAQLIEEWANSVKKQKVEVYLPRFSSVSLDMLSFFCLNIIYLGSLSSSCILLKICPFHYSSLGRTLSILAFLTFLPQFPITILYNKEIFLSKAIHKSFLEVNEEGSEAAATSGMIAISRMAVLYPQVIVDHPFFFLIRNRRTGTILFMGRVMHPETMNTSGHDFEEL</sequence>
<dbReference type="PROSITE" id="PS00284">
    <property type="entry name" value="SERPIN"/>
    <property type="match status" value="1"/>
</dbReference>
<feature type="chain" id="PRO_5034279853" evidence="2">
    <location>
        <begin position="19"/>
        <end position="361"/>
    </location>
</feature>
<dbReference type="Gene3D" id="2.30.39.10">
    <property type="entry name" value="Alpha-1-antitrypsin, domain 1"/>
    <property type="match status" value="2"/>
</dbReference>
<keyword evidence="2" id="KW-0732">Signal</keyword>
<dbReference type="SUPFAM" id="SSF56574">
    <property type="entry name" value="Serpins"/>
    <property type="match status" value="1"/>
</dbReference>
<dbReference type="OrthoDB" id="9518664at2759"/>
<evidence type="ECO:0000313" key="4">
    <source>
        <dbReference type="Proteomes" id="UP000694851"/>
    </source>
</evidence>
<dbReference type="InterPro" id="IPR042185">
    <property type="entry name" value="Serpin_sf_2"/>
</dbReference>
<accession>A0A8B7RGV5</accession>
<feature type="signal peptide" evidence="2">
    <location>
        <begin position="1"/>
        <end position="18"/>
    </location>
</feature>
<dbReference type="KEGG" id="hai:109383453"/>
<dbReference type="Pfam" id="PF00079">
    <property type="entry name" value="Serpin"/>
    <property type="match status" value="3"/>
</dbReference>
<dbReference type="Proteomes" id="UP000694851">
    <property type="component" value="Unplaced"/>
</dbReference>
<dbReference type="SMART" id="SM00093">
    <property type="entry name" value="SERPIN"/>
    <property type="match status" value="1"/>
</dbReference>
<dbReference type="GO" id="GO:0005615">
    <property type="term" value="C:extracellular space"/>
    <property type="evidence" value="ECO:0007669"/>
    <property type="project" value="InterPro"/>
</dbReference>
<dbReference type="Gene3D" id="1.10.287.580">
    <property type="entry name" value="Helix hairpin bin"/>
    <property type="match status" value="1"/>
</dbReference>
<dbReference type="CTD" id="5274"/>
<proteinExistence type="inferred from homology"/>
<comment type="similarity">
    <text evidence="1">Belongs to the serpin family.</text>
</comment>
<dbReference type="InterPro" id="IPR000215">
    <property type="entry name" value="Serpin_fam"/>
</dbReference>
<evidence type="ECO:0000259" key="3">
    <source>
        <dbReference type="SMART" id="SM00093"/>
    </source>
</evidence>
<gene>
    <name evidence="5" type="primary">SERPINI1</name>
</gene>
<feature type="domain" description="Serpin" evidence="3">
    <location>
        <begin position="31"/>
        <end position="348"/>
    </location>
</feature>
<dbReference type="AlphaFoldDB" id="A0A8B7RGV5"/>
<evidence type="ECO:0000256" key="2">
    <source>
        <dbReference type="SAM" id="SignalP"/>
    </source>
</evidence>
<name>A0A8B7RGV5_HIPAR</name>
<dbReference type="RefSeq" id="XP_019499458.1">
    <property type="nucleotide sequence ID" value="XM_019643913.1"/>
</dbReference>
<evidence type="ECO:0000256" key="1">
    <source>
        <dbReference type="RuleBase" id="RU000411"/>
    </source>
</evidence>
<dbReference type="InterPro" id="IPR023796">
    <property type="entry name" value="Serpin_dom"/>
</dbReference>
<keyword evidence="4" id="KW-1185">Reference proteome</keyword>